<feature type="compositionally biased region" description="Basic and acidic residues" evidence="2">
    <location>
        <begin position="90"/>
        <end position="105"/>
    </location>
</feature>
<evidence type="ECO:0000256" key="2">
    <source>
        <dbReference type="SAM" id="MobiDB-lite"/>
    </source>
</evidence>
<dbReference type="Pfam" id="PF19610">
    <property type="entry name" value="DUF6115"/>
    <property type="match status" value="1"/>
</dbReference>
<dbReference type="Proteomes" id="UP000000271">
    <property type="component" value="Chromosome"/>
</dbReference>
<evidence type="ECO:0000256" key="1">
    <source>
        <dbReference type="SAM" id="Coils"/>
    </source>
</evidence>
<dbReference type="STRING" id="439292.Bsel_1773"/>
<evidence type="ECO:0000313" key="4">
    <source>
        <dbReference type="Proteomes" id="UP000000271"/>
    </source>
</evidence>
<evidence type="ECO:0000313" key="3">
    <source>
        <dbReference type="EMBL" id="ADH99280.1"/>
    </source>
</evidence>
<keyword evidence="1" id="KW-0175">Coiled coil</keyword>
<reference evidence="3" key="1">
    <citation type="submission" date="2009-10" db="EMBL/GenBank/DDBJ databases">
        <title>Complete sequence of Bacillus selenitireducens MLS10.</title>
        <authorList>
            <consortium name="US DOE Joint Genome Institute"/>
            <person name="Lucas S."/>
            <person name="Copeland A."/>
            <person name="Lapidus A."/>
            <person name="Glavina del Rio T."/>
            <person name="Dalin E."/>
            <person name="Tice H."/>
            <person name="Bruce D."/>
            <person name="Goodwin L."/>
            <person name="Pitluck S."/>
            <person name="Sims D."/>
            <person name="Brettin T."/>
            <person name="Detter J.C."/>
            <person name="Han C."/>
            <person name="Larimer F."/>
            <person name="Land M."/>
            <person name="Hauser L."/>
            <person name="Kyrpides N."/>
            <person name="Ovchinnikova G."/>
            <person name="Stolz J."/>
        </authorList>
    </citation>
    <scope>NUCLEOTIDE SEQUENCE [LARGE SCALE GENOMIC DNA]</scope>
    <source>
        <strain evidence="3">MLS10</strain>
    </source>
</reference>
<proteinExistence type="predicted"/>
<feature type="region of interest" description="Disordered" evidence="2">
    <location>
        <begin position="82"/>
        <end position="105"/>
    </location>
</feature>
<name>D6XTZ4_BACIE</name>
<dbReference type="eggNOG" id="ENOG5032ZAF">
    <property type="taxonomic scope" value="Bacteria"/>
</dbReference>
<protein>
    <submittedName>
        <fullName evidence="3">Uncharacterized protein</fullName>
    </submittedName>
</protein>
<dbReference type="InterPro" id="IPR046118">
    <property type="entry name" value="DUF6115"/>
</dbReference>
<dbReference type="OrthoDB" id="1708317at2"/>
<sequence length="189" mass="21921">MIYLLIVSFFLHLTSIFAIVVLYQKTEAVKPPDHSQTLREMEDLLISYTTEMKENNERMARRLSKLNTEQVAVTRVDRSLYDQGETFEPNQKRHPFDSEKKDVSFGDEKRAEAMEYEQKSHGYEDVRPDQDEDYGDYVPPGVNDEEVQVDTSSTSRILSLYAQGYTIQEIAKQLQMGAGEVELLLKFHQ</sequence>
<organism evidence="3 4">
    <name type="scientific">Bacillus selenitireducens (strain ATCC 700615 / DSM 15326 / MLS10)</name>
    <dbReference type="NCBI Taxonomy" id="439292"/>
    <lineage>
        <taxon>Bacteria</taxon>
        <taxon>Bacillati</taxon>
        <taxon>Bacillota</taxon>
        <taxon>Bacilli</taxon>
        <taxon>Bacillales</taxon>
        <taxon>Bacillaceae</taxon>
        <taxon>Salisediminibacterium</taxon>
    </lineage>
</organism>
<keyword evidence="4" id="KW-1185">Reference proteome</keyword>
<dbReference type="AlphaFoldDB" id="D6XTZ4"/>
<dbReference type="HOGENOM" id="CLU_116152_0_0_9"/>
<dbReference type="EMBL" id="CP001791">
    <property type="protein sequence ID" value="ADH99280.1"/>
    <property type="molecule type" value="Genomic_DNA"/>
</dbReference>
<gene>
    <name evidence="3" type="ordered locus">Bsel_1773</name>
</gene>
<dbReference type="KEGG" id="bse:Bsel_1773"/>
<accession>D6XTZ4</accession>
<feature type="coiled-coil region" evidence="1">
    <location>
        <begin position="38"/>
        <end position="69"/>
    </location>
</feature>
<dbReference type="RefSeq" id="WP_013172704.1">
    <property type="nucleotide sequence ID" value="NC_014219.1"/>
</dbReference>